<evidence type="ECO:0000256" key="4">
    <source>
        <dbReference type="ARBA" id="ARBA00022989"/>
    </source>
</evidence>
<sequence length="308" mass="33820">MQSVANKLNDEIELTQLISALWQGKILIVGLVILCSACSVFYALSLPNIYKSTVLLTAADESQNSGMSKLNSQFGGLAAMAGVKLGSSGVDKSALALEIIKSHAFIAEFIDKNNLKPLIMAADNWDLGTNKVSYKPSVYNAESKVWVREAKIPRLPEPSSQEVHEKFIKEHLSINSDKKSNLVSISIFHVSPYVAKDIADKLVVAINAKIKKDDIDEANKSIAYLTSALGQTAVADMQKIFYELIEQQEQTKMLANARDQYVFKVIDPAVVAELKDSPKRAIICIFGSVLGFLLGCGFVLIRYFLKKS</sequence>
<proteinExistence type="predicted"/>
<dbReference type="GO" id="GO:0005886">
    <property type="term" value="C:plasma membrane"/>
    <property type="evidence" value="ECO:0007669"/>
    <property type="project" value="UniProtKB-SubCell"/>
</dbReference>
<keyword evidence="5 6" id="KW-0472">Membrane</keyword>
<dbReference type="Pfam" id="PF13807">
    <property type="entry name" value="GNVR"/>
    <property type="match status" value="1"/>
</dbReference>
<protein>
    <submittedName>
        <fullName evidence="9">OtnB protein</fullName>
    </submittedName>
</protein>
<name>A4C8G6_9GAMM</name>
<dbReference type="HOGENOM" id="CLU_074107_0_0_6"/>
<dbReference type="PANTHER" id="PTHR32309">
    <property type="entry name" value="TYROSINE-PROTEIN KINASE"/>
    <property type="match status" value="1"/>
</dbReference>
<dbReference type="PANTHER" id="PTHR32309:SF13">
    <property type="entry name" value="FERRIC ENTEROBACTIN TRANSPORT PROTEIN FEPE"/>
    <property type="match status" value="1"/>
</dbReference>
<keyword evidence="3 6" id="KW-0812">Transmembrane</keyword>
<evidence type="ECO:0000256" key="3">
    <source>
        <dbReference type="ARBA" id="ARBA00022692"/>
    </source>
</evidence>
<organism evidence="9 10">
    <name type="scientific">Pseudoalteromonas tunicata D2</name>
    <dbReference type="NCBI Taxonomy" id="87626"/>
    <lineage>
        <taxon>Bacteria</taxon>
        <taxon>Pseudomonadati</taxon>
        <taxon>Pseudomonadota</taxon>
        <taxon>Gammaproteobacteria</taxon>
        <taxon>Alteromonadales</taxon>
        <taxon>Pseudoalteromonadaceae</taxon>
        <taxon>Pseudoalteromonas</taxon>
    </lineage>
</organism>
<comment type="subcellular location">
    <subcellularLocation>
        <location evidence="1">Cell membrane</location>
        <topology evidence="1">Multi-pass membrane protein</topology>
    </subcellularLocation>
</comment>
<accession>A4C8G6</accession>
<dbReference type="STRING" id="87626.PTD2_07554"/>
<evidence type="ECO:0000256" key="2">
    <source>
        <dbReference type="ARBA" id="ARBA00022475"/>
    </source>
</evidence>
<keyword evidence="4 6" id="KW-1133">Transmembrane helix</keyword>
<keyword evidence="10" id="KW-1185">Reference proteome</keyword>
<dbReference type="OrthoDB" id="9775724at2"/>
<dbReference type="GO" id="GO:0004713">
    <property type="term" value="F:protein tyrosine kinase activity"/>
    <property type="evidence" value="ECO:0007669"/>
    <property type="project" value="TreeGrafter"/>
</dbReference>
<dbReference type="Proteomes" id="UP000006201">
    <property type="component" value="Unassembled WGS sequence"/>
</dbReference>
<dbReference type="AlphaFoldDB" id="A4C8G6"/>
<evidence type="ECO:0000259" key="7">
    <source>
        <dbReference type="Pfam" id="PF02706"/>
    </source>
</evidence>
<comment type="caution">
    <text evidence="9">The sequence shown here is derived from an EMBL/GenBank/DDBJ whole genome shotgun (WGS) entry which is preliminary data.</text>
</comment>
<feature type="transmembrane region" description="Helical" evidence="6">
    <location>
        <begin position="20"/>
        <end position="44"/>
    </location>
</feature>
<feature type="domain" description="Polysaccharide chain length determinant N-terminal" evidence="7">
    <location>
        <begin position="10"/>
        <end position="112"/>
    </location>
</feature>
<dbReference type="InterPro" id="IPR032807">
    <property type="entry name" value="GNVR"/>
</dbReference>
<feature type="domain" description="Tyrosine-protein kinase G-rich" evidence="8">
    <location>
        <begin position="237"/>
        <end position="303"/>
    </location>
</feature>
<evidence type="ECO:0000256" key="6">
    <source>
        <dbReference type="SAM" id="Phobius"/>
    </source>
</evidence>
<dbReference type="InterPro" id="IPR050445">
    <property type="entry name" value="Bact_polysacc_biosynth/exp"/>
</dbReference>
<feature type="transmembrane region" description="Helical" evidence="6">
    <location>
        <begin position="281"/>
        <end position="305"/>
    </location>
</feature>
<dbReference type="InterPro" id="IPR003856">
    <property type="entry name" value="LPS_length_determ_N"/>
</dbReference>
<dbReference type="RefSeq" id="WP_009838143.1">
    <property type="nucleotide sequence ID" value="NZ_AAOH01000003.1"/>
</dbReference>
<evidence type="ECO:0000256" key="1">
    <source>
        <dbReference type="ARBA" id="ARBA00004651"/>
    </source>
</evidence>
<keyword evidence="2" id="KW-1003">Cell membrane</keyword>
<gene>
    <name evidence="9" type="ORF">PTD2_07554</name>
</gene>
<evidence type="ECO:0000313" key="10">
    <source>
        <dbReference type="Proteomes" id="UP000006201"/>
    </source>
</evidence>
<dbReference type="EMBL" id="AAOH01000003">
    <property type="protein sequence ID" value="EAR28881.1"/>
    <property type="molecule type" value="Genomic_DNA"/>
</dbReference>
<dbReference type="Pfam" id="PF02706">
    <property type="entry name" value="Wzz"/>
    <property type="match status" value="1"/>
</dbReference>
<evidence type="ECO:0000259" key="8">
    <source>
        <dbReference type="Pfam" id="PF13807"/>
    </source>
</evidence>
<reference evidence="9 10" key="1">
    <citation type="submission" date="2006-02" db="EMBL/GenBank/DDBJ databases">
        <authorList>
            <person name="Moran M.A."/>
            <person name="Kjelleberg S."/>
            <person name="Egan S."/>
            <person name="Saunders N."/>
            <person name="Thomas T."/>
            <person name="Ferriera S."/>
            <person name="Johnson J."/>
            <person name="Kravitz S."/>
            <person name="Halpern A."/>
            <person name="Remington K."/>
            <person name="Beeson K."/>
            <person name="Tran B."/>
            <person name="Rogers Y.-H."/>
            <person name="Friedman R."/>
            <person name="Venter J.C."/>
        </authorList>
    </citation>
    <scope>NUCLEOTIDE SEQUENCE [LARGE SCALE GENOMIC DNA]</scope>
    <source>
        <strain evidence="9 10">D2</strain>
    </source>
</reference>
<dbReference type="eggNOG" id="COG3765">
    <property type="taxonomic scope" value="Bacteria"/>
</dbReference>
<evidence type="ECO:0000313" key="9">
    <source>
        <dbReference type="EMBL" id="EAR28881.1"/>
    </source>
</evidence>
<evidence type="ECO:0000256" key="5">
    <source>
        <dbReference type="ARBA" id="ARBA00023136"/>
    </source>
</evidence>